<evidence type="ECO:0000313" key="7">
    <source>
        <dbReference type="Proteomes" id="UP000053860"/>
    </source>
</evidence>
<dbReference type="Gene3D" id="3.40.50.150">
    <property type="entry name" value="Vaccinia Virus protein VP39"/>
    <property type="match status" value="1"/>
</dbReference>
<dbReference type="CDD" id="cd11715">
    <property type="entry name" value="THUMP_AdoMetMT"/>
    <property type="match status" value="1"/>
</dbReference>
<feature type="domain" description="THUMP" evidence="5">
    <location>
        <begin position="77"/>
        <end position="188"/>
    </location>
</feature>
<evidence type="ECO:0000256" key="4">
    <source>
        <dbReference type="SAM" id="MobiDB-lite"/>
    </source>
</evidence>
<dbReference type="InterPro" id="IPR000241">
    <property type="entry name" value="RlmKL-like_Mtase"/>
</dbReference>
<dbReference type="Gene3D" id="3.30.2130.30">
    <property type="match status" value="1"/>
</dbReference>
<dbReference type="GO" id="GO:0008990">
    <property type="term" value="F:rRNA (guanine-N2-)-methyltransferase activity"/>
    <property type="evidence" value="ECO:0007669"/>
    <property type="project" value="TreeGrafter"/>
</dbReference>
<feature type="compositionally biased region" description="Basic and acidic residues" evidence="4">
    <location>
        <begin position="410"/>
        <end position="477"/>
    </location>
</feature>
<proteinExistence type="predicted"/>
<dbReference type="Pfam" id="PF01170">
    <property type="entry name" value="UPF0020"/>
    <property type="match status" value="1"/>
</dbReference>
<dbReference type="PROSITE" id="PS01261">
    <property type="entry name" value="UPF0020"/>
    <property type="match status" value="1"/>
</dbReference>
<dbReference type="InterPro" id="IPR029063">
    <property type="entry name" value="SAM-dependent_MTases_sf"/>
</dbReference>
<dbReference type="PATRIC" id="fig|294710.3.peg.1100"/>
<feature type="compositionally biased region" description="Basic and acidic residues" evidence="4">
    <location>
        <begin position="1"/>
        <end position="14"/>
    </location>
</feature>
<dbReference type="PANTHER" id="PTHR47313:SF1">
    <property type="entry name" value="RIBOSOMAL RNA LARGE SUBUNIT METHYLTRANSFERASE K_L"/>
    <property type="match status" value="1"/>
</dbReference>
<feature type="compositionally biased region" description="Basic and acidic residues" evidence="4">
    <location>
        <begin position="487"/>
        <end position="501"/>
    </location>
</feature>
<dbReference type="GO" id="GO:0070043">
    <property type="term" value="F:rRNA (guanine-N7-)-methyltransferase activity"/>
    <property type="evidence" value="ECO:0007669"/>
    <property type="project" value="TreeGrafter"/>
</dbReference>
<keyword evidence="1" id="KW-0489">Methyltransferase</keyword>
<dbReference type="InterPro" id="IPR004114">
    <property type="entry name" value="THUMP_dom"/>
</dbReference>
<feature type="region of interest" description="Disordered" evidence="4">
    <location>
        <begin position="1"/>
        <end position="27"/>
    </location>
</feature>
<dbReference type="SUPFAM" id="SSF53335">
    <property type="entry name" value="S-adenosyl-L-methionine-dependent methyltransferases"/>
    <property type="match status" value="1"/>
</dbReference>
<dbReference type="PROSITE" id="PS51165">
    <property type="entry name" value="THUMP"/>
    <property type="match status" value="1"/>
</dbReference>
<dbReference type="EMBL" id="LGGN01000130">
    <property type="protein sequence ID" value="KUK77477.1"/>
    <property type="molecule type" value="Genomic_DNA"/>
</dbReference>
<dbReference type="Pfam" id="PF22020">
    <property type="entry name" value="RlmL_1st"/>
    <property type="match status" value="1"/>
</dbReference>
<dbReference type="PANTHER" id="PTHR47313">
    <property type="entry name" value="RIBOSOMAL RNA LARGE SUBUNIT METHYLTRANSFERASE K/L"/>
    <property type="match status" value="1"/>
</dbReference>
<keyword evidence="3" id="KW-0694">RNA-binding</keyword>
<feature type="region of interest" description="Disordered" evidence="4">
    <location>
        <begin position="410"/>
        <end position="501"/>
    </location>
</feature>
<evidence type="ECO:0000256" key="2">
    <source>
        <dbReference type="ARBA" id="ARBA00022679"/>
    </source>
</evidence>
<comment type="caution">
    <text evidence="6">The sequence shown here is derived from an EMBL/GenBank/DDBJ whole genome shotgun (WGS) entry which is preliminary data.</text>
</comment>
<dbReference type="GO" id="GO:0003723">
    <property type="term" value="F:RNA binding"/>
    <property type="evidence" value="ECO:0007669"/>
    <property type="project" value="UniProtKB-UniRule"/>
</dbReference>
<dbReference type="SMART" id="SM00981">
    <property type="entry name" value="THUMP"/>
    <property type="match status" value="1"/>
</dbReference>
<name>A0A101HIH5_9BACT</name>
<dbReference type="Pfam" id="PF02926">
    <property type="entry name" value="THUMP"/>
    <property type="match status" value="1"/>
</dbReference>
<organism evidence="6 7">
    <name type="scientific">Proteiniphilum acetatigenes</name>
    <dbReference type="NCBI Taxonomy" id="294710"/>
    <lineage>
        <taxon>Bacteria</taxon>
        <taxon>Pseudomonadati</taxon>
        <taxon>Bacteroidota</taxon>
        <taxon>Bacteroidia</taxon>
        <taxon>Bacteroidales</taxon>
        <taxon>Dysgonomonadaceae</taxon>
        <taxon>Proteiniphilum</taxon>
    </lineage>
</organism>
<dbReference type="InterPro" id="IPR054170">
    <property type="entry name" value="RlmL_1st"/>
</dbReference>
<evidence type="ECO:0000256" key="1">
    <source>
        <dbReference type="ARBA" id="ARBA00022603"/>
    </source>
</evidence>
<protein>
    <recommendedName>
        <fullName evidence="5">THUMP domain-containing protein</fullName>
    </recommendedName>
</protein>
<dbReference type="Proteomes" id="UP000053860">
    <property type="component" value="Unassembled WGS sequence"/>
</dbReference>
<dbReference type="InterPro" id="IPR053943">
    <property type="entry name" value="RlmKL-like_Mtase_CS"/>
</dbReference>
<evidence type="ECO:0000256" key="3">
    <source>
        <dbReference type="PROSITE-ProRule" id="PRU00529"/>
    </source>
</evidence>
<sequence length="501" mass="57393">MKRMIENERFREETEPATSRTEQCHDDGMTGHTAEFPLIAKTMAELEDVLAEELIALGANNVEIGTRMVSFTGDKALMYRANLHCRTALRILKPIYHFKAETADEVYEALKQLDWEEYLSLDNTFSIDAVVYSHIFNHSKFVAYRVKDAIADWFTEKYDKRPSVSVTNPDIVFNIHVAHNKCTLSLDSSGESLHKRGYRVAQTEAPISEVLAAGMILKSGWRGESTFIDPMCGSGTLLIEAAMIALGIPPGIHRQHFAFEKWKDFDRELFSHIYNDDSGAKEFKHRIIGSDISPVAISIAERNVRSAGLKNHIDLSIKPFQQYAEAPAAEGVLITNPPYGERLKVDELEGLYAMIGERLKHVFAGFNAYILSYRKESFDAIGLKHTRRFFLYNGELECEMREYEIFSGKRREHPKGDAAPDRPRRYDDLAERNSKEGYRRSQRASKAEEEKPRDESRRKRSHDDRVGDKPFISDKPIKSRKPFPGKKFSDKDAKPRDFRKK</sequence>
<evidence type="ECO:0000259" key="5">
    <source>
        <dbReference type="PROSITE" id="PS51165"/>
    </source>
</evidence>
<evidence type="ECO:0000313" key="6">
    <source>
        <dbReference type="EMBL" id="KUK77477.1"/>
    </source>
</evidence>
<reference evidence="7" key="1">
    <citation type="journal article" date="2015" name="MBio">
        <title>Genome-Resolved Metagenomic Analysis Reveals Roles for Candidate Phyla and Other Microbial Community Members in Biogeochemical Transformations in Oil Reservoirs.</title>
        <authorList>
            <person name="Hu P."/>
            <person name="Tom L."/>
            <person name="Singh A."/>
            <person name="Thomas B.C."/>
            <person name="Baker B.J."/>
            <person name="Piceno Y.M."/>
            <person name="Andersen G.L."/>
            <person name="Banfield J.F."/>
        </authorList>
    </citation>
    <scope>NUCLEOTIDE SEQUENCE [LARGE SCALE GENOMIC DNA]</scope>
</reference>
<dbReference type="AlphaFoldDB" id="A0A101HIH5"/>
<accession>A0A101HIH5</accession>
<keyword evidence="2" id="KW-0808">Transferase</keyword>
<gene>
    <name evidence="6" type="ORF">XD92_0785</name>
</gene>